<evidence type="ECO:0000313" key="2">
    <source>
        <dbReference type="Proteomes" id="UP000500892"/>
    </source>
</evidence>
<dbReference type="SUPFAM" id="SSF103032">
    <property type="entry name" value="Hypothetical protein YwqG"/>
    <property type="match status" value="1"/>
</dbReference>
<evidence type="ECO:0000313" key="1">
    <source>
        <dbReference type="EMBL" id="QJF04290.1"/>
    </source>
</evidence>
<evidence type="ECO:0008006" key="3">
    <source>
        <dbReference type="Google" id="ProtNLM"/>
    </source>
</evidence>
<protein>
    <recommendedName>
        <fullName evidence="3">DUF1963 domain-containing protein</fullName>
    </recommendedName>
</protein>
<proteinExistence type="predicted"/>
<dbReference type="InterPro" id="IPR035948">
    <property type="entry name" value="YwqG-like_sf"/>
</dbReference>
<organism evidence="1 2">
    <name type="scientific">Mesorhizobium japonicum R7A</name>
    <dbReference type="NCBI Taxonomy" id="935547"/>
    <lineage>
        <taxon>Bacteria</taxon>
        <taxon>Pseudomonadati</taxon>
        <taxon>Pseudomonadota</taxon>
        <taxon>Alphaproteobacteria</taxon>
        <taxon>Hyphomicrobiales</taxon>
        <taxon>Phyllobacteriaceae</taxon>
        <taxon>Mesorhizobium</taxon>
    </lineage>
</organism>
<dbReference type="Proteomes" id="UP000500892">
    <property type="component" value="Chromosome"/>
</dbReference>
<dbReference type="EMBL" id="CP051772">
    <property type="protein sequence ID" value="QJF04290.1"/>
    <property type="molecule type" value="Genomic_DNA"/>
</dbReference>
<dbReference type="RefSeq" id="WP_129468764.1">
    <property type="nucleotide sequence ID" value="NZ_CP033366.1"/>
</dbReference>
<dbReference type="GeneID" id="66685672"/>
<gene>
    <name evidence="1" type="ORF">R7A2020_26920</name>
</gene>
<name>A0ABX6MY17_9HYPH</name>
<accession>A0ABX6MY17</accession>
<dbReference type="Gene3D" id="2.30.320.10">
    <property type="entry name" value="YwqG-like"/>
    <property type="match status" value="1"/>
</dbReference>
<sequence length="333" mass="37073">MSDTKSLEIETVVRLLAKTPRATRSARYEDCSAIVARHLKDGSEFLFALIKAAIEADVHETNLIEDSVSFLDEAHLARLAFFLQGEVKRGMDVEDLLAHVALQAPELFPDGTLGSILDFEDWQTHDPRSPPACHHFIFEGGTPSDMSFPTHRNHPTWRLPAAEPSFAIGGEGTTTCPACGNSLVHLVTLDDFGGQGGILPRLRLETCRDSLEPTYYSHDVTGVPTPVAPFHSPNDFTSEPATRKSIARLARTPQRWLRQSYGISNSRQNLFRLGGLPSWVQGPQFPLVPGTDREMKFLLQFDSLAGFFWGSGGMLYVFWDEESRITCHVLQYT</sequence>
<keyword evidence="2" id="KW-1185">Reference proteome</keyword>
<reference evidence="1 2" key="1">
    <citation type="submission" date="2020-04" db="EMBL/GenBank/DDBJ databases">
        <title>Mesorhizobium japonicum R7A epigenetic regulation of quorum sensing and ICE transfer.</title>
        <authorList>
            <person name="Ramsay J.P."/>
            <person name="Colombi E."/>
            <person name="Perry B.J."/>
            <person name="Staltari A."/>
        </authorList>
    </citation>
    <scope>NUCLEOTIDE SEQUENCE [LARGE SCALE GENOMIC DNA]</scope>
    <source>
        <strain evidence="1 2">R7A</strain>
    </source>
</reference>